<protein>
    <recommendedName>
        <fullName evidence="5">Homeobox domain-containing protein</fullName>
    </recommendedName>
</protein>
<dbReference type="Gene3D" id="1.10.10.60">
    <property type="entry name" value="Homeodomain-like"/>
    <property type="match status" value="1"/>
</dbReference>
<organism evidence="6 7">
    <name type="scientific">Endozoicomonas elysicola</name>
    <dbReference type="NCBI Taxonomy" id="305900"/>
    <lineage>
        <taxon>Bacteria</taxon>
        <taxon>Pseudomonadati</taxon>
        <taxon>Pseudomonadota</taxon>
        <taxon>Gammaproteobacteria</taxon>
        <taxon>Oceanospirillales</taxon>
        <taxon>Endozoicomonadaceae</taxon>
        <taxon>Endozoicomonas</taxon>
    </lineage>
</organism>
<evidence type="ECO:0000256" key="3">
    <source>
        <dbReference type="ARBA" id="ARBA00023155"/>
    </source>
</evidence>
<dbReference type="InterPro" id="IPR009057">
    <property type="entry name" value="Homeodomain-like_sf"/>
</dbReference>
<feature type="region of interest" description="Disordered" evidence="4">
    <location>
        <begin position="168"/>
        <end position="233"/>
    </location>
</feature>
<dbReference type="GO" id="GO:0000978">
    <property type="term" value="F:RNA polymerase II cis-regulatory region sequence-specific DNA binding"/>
    <property type="evidence" value="ECO:0007669"/>
    <property type="project" value="TreeGrafter"/>
</dbReference>
<evidence type="ECO:0000313" key="6">
    <source>
        <dbReference type="EMBL" id="KEI72348.1"/>
    </source>
</evidence>
<gene>
    <name evidence="6" type="ORF">GV64_17875</name>
</gene>
<dbReference type="PROSITE" id="PS50071">
    <property type="entry name" value="HOMEOBOX_2"/>
    <property type="match status" value="1"/>
</dbReference>
<dbReference type="Proteomes" id="UP000027997">
    <property type="component" value="Unassembled WGS sequence"/>
</dbReference>
<keyword evidence="2" id="KW-0238">DNA-binding</keyword>
<feature type="domain" description="Homeobox" evidence="5">
    <location>
        <begin position="39"/>
        <end position="99"/>
    </location>
</feature>
<evidence type="ECO:0000259" key="5">
    <source>
        <dbReference type="PROSITE" id="PS50071"/>
    </source>
</evidence>
<evidence type="ECO:0000256" key="2">
    <source>
        <dbReference type="ARBA" id="ARBA00023125"/>
    </source>
</evidence>
<dbReference type="AlphaFoldDB" id="A0A081KDX2"/>
<sequence>MAGHPSTARTFQKTNVAGDIGYAESKNSTANYRAAFRAEKGGHQRSNFTEAQVRGLEIAYKSSRYPDRVVKENLATTLDLSDSQVGIWFANRRMKSKRNKDCYAEELNKRNVREVNKVEGFSQAVSDTHSNSHTYTLLKDRNIKVFKVTAETDQMALQLMQEKLRELTAPASASTSETSSSQGDDISEKLSASTPVQDPAQSIYPDFQPPVSHPAQQKKELSSQPHFNFYTQS</sequence>
<feature type="compositionally biased region" description="Polar residues" evidence="4">
    <location>
        <begin position="190"/>
        <end position="200"/>
    </location>
</feature>
<keyword evidence="1" id="KW-0217">Developmental protein</keyword>
<dbReference type="CDD" id="cd00086">
    <property type="entry name" value="homeodomain"/>
    <property type="match status" value="1"/>
</dbReference>
<dbReference type="EMBL" id="JOJP01000001">
    <property type="protein sequence ID" value="KEI72348.1"/>
    <property type="molecule type" value="Genomic_DNA"/>
</dbReference>
<dbReference type="SUPFAM" id="SSF46689">
    <property type="entry name" value="Homeodomain-like"/>
    <property type="match status" value="1"/>
</dbReference>
<keyword evidence="3" id="KW-0371">Homeobox</keyword>
<accession>A0A081KDX2</accession>
<dbReference type="InterPro" id="IPR001356">
    <property type="entry name" value="HD"/>
</dbReference>
<proteinExistence type="predicted"/>
<dbReference type="SMART" id="SM00389">
    <property type="entry name" value="HOX"/>
    <property type="match status" value="1"/>
</dbReference>
<evidence type="ECO:0000256" key="1">
    <source>
        <dbReference type="ARBA" id="ARBA00022473"/>
    </source>
</evidence>
<name>A0A081KDX2_9GAMM</name>
<evidence type="ECO:0000256" key="4">
    <source>
        <dbReference type="SAM" id="MobiDB-lite"/>
    </source>
</evidence>
<keyword evidence="7" id="KW-1185">Reference proteome</keyword>
<feature type="compositionally biased region" description="Polar residues" evidence="4">
    <location>
        <begin position="222"/>
        <end position="233"/>
    </location>
</feature>
<dbReference type="PANTHER" id="PTHR45793:SF5">
    <property type="entry name" value="HOMEOTIC PROTEIN OCELLILESS"/>
    <property type="match status" value="1"/>
</dbReference>
<dbReference type="GO" id="GO:0000981">
    <property type="term" value="F:DNA-binding transcription factor activity, RNA polymerase II-specific"/>
    <property type="evidence" value="ECO:0007669"/>
    <property type="project" value="TreeGrafter"/>
</dbReference>
<comment type="caution">
    <text evidence="6">The sequence shown here is derived from an EMBL/GenBank/DDBJ whole genome shotgun (WGS) entry which is preliminary data.</text>
</comment>
<reference evidence="6 7" key="1">
    <citation type="submission" date="2014-06" db="EMBL/GenBank/DDBJ databases">
        <title>Whole Genome Sequences of Three Symbiotic Endozoicomonas Bacteria.</title>
        <authorList>
            <person name="Neave M.J."/>
            <person name="Apprill A."/>
            <person name="Voolstra C.R."/>
        </authorList>
    </citation>
    <scope>NUCLEOTIDE SEQUENCE [LARGE SCALE GENOMIC DNA]</scope>
    <source>
        <strain evidence="6 7">DSM 22380</strain>
    </source>
</reference>
<evidence type="ECO:0000313" key="7">
    <source>
        <dbReference type="Proteomes" id="UP000027997"/>
    </source>
</evidence>
<dbReference type="Pfam" id="PF00046">
    <property type="entry name" value="Homeodomain"/>
    <property type="match status" value="1"/>
</dbReference>
<dbReference type="PANTHER" id="PTHR45793">
    <property type="entry name" value="HOMEOBOX PROTEIN"/>
    <property type="match status" value="1"/>
</dbReference>
<feature type="compositionally biased region" description="Low complexity" evidence="4">
    <location>
        <begin position="168"/>
        <end position="181"/>
    </location>
</feature>
<dbReference type="STRING" id="305900.GV64_17875"/>